<name>A0AAW4L6K2_9BACT</name>
<proteinExistence type="predicted"/>
<keyword evidence="4" id="KW-1185">Reference proteome</keyword>
<gene>
    <name evidence="3" type="ORF">KI809_03925</name>
</gene>
<feature type="domain" description="DUF4350" evidence="2">
    <location>
        <begin position="50"/>
        <end position="247"/>
    </location>
</feature>
<evidence type="ECO:0000313" key="4">
    <source>
        <dbReference type="Proteomes" id="UP000811899"/>
    </source>
</evidence>
<organism evidence="3 4">
    <name type="scientific">Geoanaerobacter pelophilus</name>
    <dbReference type="NCBI Taxonomy" id="60036"/>
    <lineage>
        <taxon>Bacteria</taxon>
        <taxon>Pseudomonadati</taxon>
        <taxon>Thermodesulfobacteriota</taxon>
        <taxon>Desulfuromonadia</taxon>
        <taxon>Geobacterales</taxon>
        <taxon>Geobacteraceae</taxon>
        <taxon>Geoanaerobacter</taxon>
    </lineage>
</organism>
<sequence length="252" mass="27121">MPRLIKVLLTAVLSLMSILPAMAEDLPVVMFDQGHNQRFLTGKEGPLHLSGLAGVFKEQGFKVETLDGPMTKDALTGAQALVISGAFNTFPPEELEAIAAYLDKGGKLAVMLHIGPPLVPLLDMLGVIVSGSVIHEQENLVKTDDINFKVTRLEAGPLTSGIEQFSLYGGWALLNERPGTTVVAKTGEKAWIDLNGDRKLSQGDAVQEFAVIVSGSYGNGKFVIFADDAIFQNQYLDENNAKLAANLATWLK</sequence>
<feature type="signal peptide" evidence="1">
    <location>
        <begin position="1"/>
        <end position="23"/>
    </location>
</feature>
<dbReference type="Gene3D" id="3.40.50.880">
    <property type="match status" value="1"/>
</dbReference>
<dbReference type="Pfam" id="PF14258">
    <property type="entry name" value="DUF4350"/>
    <property type="match status" value="1"/>
</dbReference>
<dbReference type="EMBL" id="JAHCVJ010000001">
    <property type="protein sequence ID" value="MBT0663442.1"/>
    <property type="molecule type" value="Genomic_DNA"/>
</dbReference>
<dbReference type="Proteomes" id="UP000811899">
    <property type="component" value="Unassembled WGS sequence"/>
</dbReference>
<evidence type="ECO:0000259" key="2">
    <source>
        <dbReference type="Pfam" id="PF14258"/>
    </source>
</evidence>
<accession>A0AAW4L6K2</accession>
<evidence type="ECO:0000313" key="3">
    <source>
        <dbReference type="EMBL" id="MBT0663442.1"/>
    </source>
</evidence>
<protein>
    <submittedName>
        <fullName evidence="3">DUF4350 domain-containing protein</fullName>
    </submittedName>
</protein>
<reference evidence="3 4" key="1">
    <citation type="submission" date="2021-05" db="EMBL/GenBank/DDBJ databases">
        <title>The draft genome of Geobacter pelophilus DSM 12255.</title>
        <authorList>
            <person name="Xu Z."/>
            <person name="Masuda Y."/>
            <person name="Itoh H."/>
            <person name="Senoo K."/>
        </authorList>
    </citation>
    <scope>NUCLEOTIDE SEQUENCE [LARGE SCALE GENOMIC DNA]</scope>
    <source>
        <strain evidence="3 4">DSM 12255</strain>
    </source>
</reference>
<evidence type="ECO:0000256" key="1">
    <source>
        <dbReference type="SAM" id="SignalP"/>
    </source>
</evidence>
<dbReference type="InterPro" id="IPR029062">
    <property type="entry name" value="Class_I_gatase-like"/>
</dbReference>
<dbReference type="RefSeq" id="WP_214170180.1">
    <property type="nucleotide sequence ID" value="NZ_JAHCVJ010000001.1"/>
</dbReference>
<feature type="chain" id="PRO_5043733523" evidence="1">
    <location>
        <begin position="24"/>
        <end position="252"/>
    </location>
</feature>
<dbReference type="SUPFAM" id="SSF52317">
    <property type="entry name" value="Class I glutamine amidotransferase-like"/>
    <property type="match status" value="1"/>
</dbReference>
<comment type="caution">
    <text evidence="3">The sequence shown here is derived from an EMBL/GenBank/DDBJ whole genome shotgun (WGS) entry which is preliminary data.</text>
</comment>
<dbReference type="InterPro" id="IPR025646">
    <property type="entry name" value="DUF4350"/>
</dbReference>
<keyword evidence="1" id="KW-0732">Signal</keyword>
<dbReference type="AlphaFoldDB" id="A0AAW4L6K2"/>